<evidence type="ECO:0000256" key="10">
    <source>
        <dbReference type="RuleBase" id="RU362081"/>
    </source>
</evidence>
<evidence type="ECO:0000259" key="12">
    <source>
        <dbReference type="Pfam" id="PF00122"/>
    </source>
</evidence>
<dbReference type="Proteomes" id="UP000245890">
    <property type="component" value="Unassembled WGS sequence"/>
</dbReference>
<feature type="transmembrane region" description="Helical" evidence="10">
    <location>
        <begin position="108"/>
        <end position="132"/>
    </location>
</feature>
<dbReference type="Pfam" id="PF00702">
    <property type="entry name" value="Hydrolase"/>
    <property type="match status" value="1"/>
</dbReference>
<dbReference type="GO" id="GO:0005507">
    <property type="term" value="F:copper ion binding"/>
    <property type="evidence" value="ECO:0007669"/>
    <property type="project" value="TreeGrafter"/>
</dbReference>
<dbReference type="SFLD" id="SFLDG00002">
    <property type="entry name" value="C1.7:_P-type_atpase_like"/>
    <property type="match status" value="1"/>
</dbReference>
<dbReference type="GO" id="GO:0005524">
    <property type="term" value="F:ATP binding"/>
    <property type="evidence" value="ECO:0007669"/>
    <property type="project" value="UniProtKB-UniRule"/>
</dbReference>
<keyword evidence="3 10" id="KW-0812">Transmembrane</keyword>
<dbReference type="GO" id="GO:0016887">
    <property type="term" value="F:ATP hydrolysis activity"/>
    <property type="evidence" value="ECO:0007669"/>
    <property type="project" value="InterPro"/>
</dbReference>
<evidence type="ECO:0000256" key="1">
    <source>
        <dbReference type="ARBA" id="ARBA00004127"/>
    </source>
</evidence>
<evidence type="ECO:0000256" key="4">
    <source>
        <dbReference type="ARBA" id="ARBA00022723"/>
    </source>
</evidence>
<dbReference type="GO" id="GO:0005886">
    <property type="term" value="C:plasma membrane"/>
    <property type="evidence" value="ECO:0007669"/>
    <property type="project" value="UniProtKB-SubCell"/>
</dbReference>
<dbReference type="EMBL" id="QENQ01000001">
    <property type="protein sequence ID" value="PVX29037.1"/>
    <property type="molecule type" value="Genomic_DNA"/>
</dbReference>
<evidence type="ECO:0000256" key="8">
    <source>
        <dbReference type="ARBA" id="ARBA00022989"/>
    </source>
</evidence>
<dbReference type="Pfam" id="PF00122">
    <property type="entry name" value="E1-E2_ATPase"/>
    <property type="match status" value="1"/>
</dbReference>
<dbReference type="PRINTS" id="PR00119">
    <property type="entry name" value="CATATPASE"/>
</dbReference>
<dbReference type="InterPro" id="IPR036412">
    <property type="entry name" value="HAD-like_sf"/>
</dbReference>
<keyword evidence="5 10" id="KW-0547">Nucleotide-binding</keyword>
<protein>
    <recommendedName>
        <fullName evidence="12">P-type ATPase A domain-containing protein</fullName>
    </recommendedName>
</protein>
<evidence type="ECO:0000256" key="2">
    <source>
        <dbReference type="ARBA" id="ARBA00006024"/>
    </source>
</evidence>
<dbReference type="InterPro" id="IPR008250">
    <property type="entry name" value="ATPase_P-typ_transduc_dom_A_sf"/>
</dbReference>
<dbReference type="InterPro" id="IPR027256">
    <property type="entry name" value="P-typ_ATPase_IB"/>
</dbReference>
<dbReference type="NCBIfam" id="TIGR01494">
    <property type="entry name" value="ATPase_P-type"/>
    <property type="match status" value="1"/>
</dbReference>
<dbReference type="GO" id="GO:0055070">
    <property type="term" value="P:copper ion homeostasis"/>
    <property type="evidence" value="ECO:0007669"/>
    <property type="project" value="TreeGrafter"/>
</dbReference>
<dbReference type="Gene3D" id="2.70.150.10">
    <property type="entry name" value="Calcium-transporting ATPase, cytoplasmic transduction domain A"/>
    <property type="match status" value="1"/>
</dbReference>
<keyword evidence="4 10" id="KW-0479">Metal-binding</keyword>
<dbReference type="AlphaFoldDB" id="A0A2U0SCD8"/>
<dbReference type="InterPro" id="IPR023299">
    <property type="entry name" value="ATPase_P-typ_cyto_dom_N"/>
</dbReference>
<dbReference type="SUPFAM" id="SSF81653">
    <property type="entry name" value="Calcium ATPase, transduction domain A"/>
    <property type="match status" value="1"/>
</dbReference>
<dbReference type="PRINTS" id="PR00120">
    <property type="entry name" value="HATPASE"/>
</dbReference>
<dbReference type="InterPro" id="IPR001757">
    <property type="entry name" value="P_typ_ATPase"/>
</dbReference>
<evidence type="ECO:0000256" key="5">
    <source>
        <dbReference type="ARBA" id="ARBA00022741"/>
    </source>
</evidence>
<dbReference type="GO" id="GO:0012505">
    <property type="term" value="C:endomembrane system"/>
    <property type="evidence" value="ECO:0007669"/>
    <property type="project" value="UniProtKB-SubCell"/>
</dbReference>
<feature type="transmembrane region" description="Helical" evidence="10">
    <location>
        <begin position="25"/>
        <end position="44"/>
    </location>
</feature>
<comment type="subcellular location">
    <subcellularLocation>
        <location evidence="10">Cell membrane</location>
    </subcellularLocation>
    <subcellularLocation>
        <location evidence="1">Endomembrane system</location>
        <topology evidence="1">Multi-pass membrane protein</topology>
    </subcellularLocation>
</comment>
<keyword evidence="8 10" id="KW-1133">Transmembrane helix</keyword>
<reference evidence="13 14" key="1">
    <citation type="submission" date="2018-05" db="EMBL/GenBank/DDBJ databases">
        <title>Description of Sphingomonas pokkalii sp nov, isolated from the rhizosphere of saline tolerant pokkali rice and its draft genome analysis.</title>
        <authorList>
            <person name="Menon R."/>
            <person name="Kumari S."/>
            <person name="Rameshkumar N."/>
        </authorList>
    </citation>
    <scope>NUCLEOTIDE SEQUENCE [LARGE SCALE GENOMIC DNA]</scope>
    <source>
        <strain evidence="13 14">L3B27</strain>
    </source>
</reference>
<dbReference type="InterPro" id="IPR023214">
    <property type="entry name" value="HAD_sf"/>
</dbReference>
<evidence type="ECO:0000256" key="7">
    <source>
        <dbReference type="ARBA" id="ARBA00022967"/>
    </source>
</evidence>
<evidence type="ECO:0000256" key="6">
    <source>
        <dbReference type="ARBA" id="ARBA00022840"/>
    </source>
</evidence>
<dbReference type="SFLD" id="SFLDS00003">
    <property type="entry name" value="Haloacid_Dehalogenase"/>
    <property type="match status" value="1"/>
</dbReference>
<dbReference type="PANTHER" id="PTHR43520">
    <property type="entry name" value="ATP7, ISOFORM B"/>
    <property type="match status" value="1"/>
</dbReference>
<dbReference type="SUPFAM" id="SSF56784">
    <property type="entry name" value="HAD-like"/>
    <property type="match status" value="1"/>
</dbReference>
<dbReference type="InterPro" id="IPR059000">
    <property type="entry name" value="ATPase_P-type_domA"/>
</dbReference>
<keyword evidence="14" id="KW-1185">Reference proteome</keyword>
<evidence type="ECO:0000256" key="3">
    <source>
        <dbReference type="ARBA" id="ARBA00022692"/>
    </source>
</evidence>
<evidence type="ECO:0000313" key="14">
    <source>
        <dbReference type="Proteomes" id="UP000245890"/>
    </source>
</evidence>
<sequence length="734" mass="76958">MAYFDKYVMMITRDDVTASREGERAMLIILCIAIGVLWALRAQWRGAALEPVPTADSSTPRTEAPAPAASIDLEEGRNFGGNGAAADPAVPAEPLVRARSQLTAATRLVVLGGIGKLLFAPLLWCVTGVVLAQARFLFYEAWHSITVERKPRIVVVDAITMVCSLVSGWFFINVILYWFYRLFNYIALRTEDHSRSKLIDVYARQPRVVWGLVGGVETELAFESLQAGDLIVLRAGDLVPVDGEIVEGSASVDQHILTGESQLAEKAPGDAIFASTIVVSGRLVVRSRETGAATMAAQVGAALNATNSYAATVEARGMALADKATIPSLLVGAAALAVQGPGAGLAALAADFGSGMRVLGPVAVLKHLQSGAQSGLYIKDGRSLELLRSVDTIVFDKTGTLTLPQPLLMRTHGWGEDPARVLALAAAAEMRLTHPIARAIVAAAQDAGLAIPAADQNSYDIGFGVRVDLPDGVVRVGSLRYLEAEHITADAEARSAEEAAHAIGHSFVFVALDERLIGAVELQPQLKPGAESTIRQLKAMGLGVVILSGDHAVPTRALAERLGVDRHFAGVLPQGKAEIVRGLQAEGHSVCFVGDGINDSIALKAAQVSVSFHGASTIATDAAQVVMIEESLETLLLLFELSRSLDANMQLSYRISMVSTGAVIGATILFGAGLAGAVVVANIARVTGLINAMRMPDTHREGAANPTLDTAAEPAHAPSPRALGAPAAAVPGLS</sequence>
<dbReference type="Gene3D" id="3.40.1110.10">
    <property type="entry name" value="Calcium-transporting ATPase, cytoplasmic domain N"/>
    <property type="match status" value="1"/>
</dbReference>
<feature type="region of interest" description="Disordered" evidence="11">
    <location>
        <begin position="700"/>
        <end position="734"/>
    </location>
</feature>
<feature type="transmembrane region" description="Helical" evidence="10">
    <location>
        <begin position="662"/>
        <end position="684"/>
    </location>
</feature>
<feature type="transmembrane region" description="Helical" evidence="10">
    <location>
        <begin position="153"/>
        <end position="180"/>
    </location>
</feature>
<gene>
    <name evidence="13" type="ORF">DD559_06565</name>
</gene>
<dbReference type="Gene3D" id="3.40.50.1000">
    <property type="entry name" value="HAD superfamily/HAD-like"/>
    <property type="match status" value="1"/>
</dbReference>
<keyword evidence="9 10" id="KW-0472">Membrane</keyword>
<dbReference type="GO" id="GO:0043682">
    <property type="term" value="F:P-type divalent copper transporter activity"/>
    <property type="evidence" value="ECO:0007669"/>
    <property type="project" value="TreeGrafter"/>
</dbReference>
<organism evidence="13 14">
    <name type="scientific">Sphingomonas pokkalii</name>
    <dbReference type="NCBI Taxonomy" id="2175090"/>
    <lineage>
        <taxon>Bacteria</taxon>
        <taxon>Pseudomonadati</taxon>
        <taxon>Pseudomonadota</taxon>
        <taxon>Alphaproteobacteria</taxon>
        <taxon>Sphingomonadales</taxon>
        <taxon>Sphingomonadaceae</taxon>
        <taxon>Sphingomonas</taxon>
    </lineage>
</organism>
<evidence type="ECO:0000256" key="9">
    <source>
        <dbReference type="ARBA" id="ARBA00023136"/>
    </source>
</evidence>
<keyword evidence="6 10" id="KW-0067">ATP-binding</keyword>
<proteinExistence type="inferred from homology"/>
<comment type="similarity">
    <text evidence="2 10">Belongs to the cation transport ATPase (P-type) (TC 3.A.3) family. Type IB subfamily.</text>
</comment>
<dbReference type="PROSITE" id="PS00154">
    <property type="entry name" value="ATPASE_E1_E2"/>
    <property type="match status" value="1"/>
</dbReference>
<evidence type="ECO:0000313" key="13">
    <source>
        <dbReference type="EMBL" id="PVX29037.1"/>
    </source>
</evidence>
<feature type="domain" description="P-type ATPase A" evidence="12">
    <location>
        <begin position="206"/>
        <end position="302"/>
    </location>
</feature>
<dbReference type="InterPro" id="IPR044492">
    <property type="entry name" value="P_typ_ATPase_HD_dom"/>
</dbReference>
<dbReference type="InterPro" id="IPR018303">
    <property type="entry name" value="ATPase_P-typ_P_site"/>
</dbReference>
<comment type="caution">
    <text evidence="13">The sequence shown here is derived from an EMBL/GenBank/DDBJ whole genome shotgun (WGS) entry which is preliminary data.</text>
</comment>
<accession>A0A2U0SCD8</accession>
<keyword evidence="7" id="KW-1278">Translocase</keyword>
<dbReference type="NCBIfam" id="TIGR01525">
    <property type="entry name" value="ATPase-IB_hvy"/>
    <property type="match status" value="1"/>
</dbReference>
<dbReference type="PANTHER" id="PTHR43520:SF8">
    <property type="entry name" value="P-TYPE CU(+) TRANSPORTER"/>
    <property type="match status" value="1"/>
</dbReference>
<evidence type="ECO:0000256" key="11">
    <source>
        <dbReference type="SAM" id="MobiDB-lite"/>
    </source>
</evidence>
<keyword evidence="10" id="KW-1003">Cell membrane</keyword>
<feature type="compositionally biased region" description="Low complexity" evidence="11">
    <location>
        <begin position="718"/>
        <end position="734"/>
    </location>
</feature>
<name>A0A2U0SCD8_9SPHN</name>
<dbReference type="SFLD" id="SFLDF00027">
    <property type="entry name" value="p-type_atpase"/>
    <property type="match status" value="1"/>
</dbReference>